<dbReference type="InterPro" id="IPR029063">
    <property type="entry name" value="SAM-dependent_MTases_sf"/>
</dbReference>
<accession>A0A7V3ZU18</accession>
<dbReference type="GO" id="GO:0008168">
    <property type="term" value="F:methyltransferase activity"/>
    <property type="evidence" value="ECO:0007669"/>
    <property type="project" value="UniProtKB-KW"/>
</dbReference>
<dbReference type="GO" id="GO:0032259">
    <property type="term" value="P:methylation"/>
    <property type="evidence" value="ECO:0007669"/>
    <property type="project" value="UniProtKB-KW"/>
</dbReference>
<dbReference type="PANTHER" id="PTHR43861">
    <property type="entry name" value="TRANS-ACONITATE 2-METHYLTRANSFERASE-RELATED"/>
    <property type="match status" value="1"/>
</dbReference>
<evidence type="ECO:0000256" key="1">
    <source>
        <dbReference type="ARBA" id="ARBA00022679"/>
    </source>
</evidence>
<dbReference type="AlphaFoldDB" id="A0A7V3ZU18"/>
<keyword evidence="3" id="KW-0489">Methyltransferase</keyword>
<sequence length="249" mass="29346">MTESFSHFAEFYDEFMVKLVDYPAWVEYVISIWDFFNIKPQIVLDLACGTGIPSIILLKKGYQVIGVDKSSEMLKIFRKKIAENEILKSKLLLIESDITNFTLDILVDACVSFYDSINYLLTEEDLEKCFSLVYKFLKKGGIFTFDMNTIFVLEKFWGNNTFVRESESLKTIWENRFDKKLNISTLYLKCYQKNNQESFLEVHKERGYEYKTIIKILKKTGFQKIKLFQHLTFLPARKNSLRIMVVALK</sequence>
<dbReference type="Gene3D" id="3.40.50.150">
    <property type="entry name" value="Vaccinia Virus protein VP39"/>
    <property type="match status" value="1"/>
</dbReference>
<evidence type="ECO:0000259" key="2">
    <source>
        <dbReference type="Pfam" id="PF13649"/>
    </source>
</evidence>
<dbReference type="Pfam" id="PF13649">
    <property type="entry name" value="Methyltransf_25"/>
    <property type="match status" value="1"/>
</dbReference>
<evidence type="ECO:0000313" key="3">
    <source>
        <dbReference type="EMBL" id="HGK63027.1"/>
    </source>
</evidence>
<name>A0A7V3ZU18_UNCW3</name>
<organism evidence="3">
    <name type="scientific">candidate division WOR-3 bacterium</name>
    <dbReference type="NCBI Taxonomy" id="2052148"/>
    <lineage>
        <taxon>Bacteria</taxon>
        <taxon>Bacteria division WOR-3</taxon>
    </lineage>
</organism>
<protein>
    <submittedName>
        <fullName evidence="3">Class I SAM-dependent methyltransferase</fullName>
    </submittedName>
</protein>
<proteinExistence type="predicted"/>
<keyword evidence="1 3" id="KW-0808">Transferase</keyword>
<comment type="caution">
    <text evidence="3">The sequence shown here is derived from an EMBL/GenBank/DDBJ whole genome shotgun (WGS) entry which is preliminary data.</text>
</comment>
<dbReference type="EMBL" id="DTDR01000008">
    <property type="protein sequence ID" value="HGK63027.1"/>
    <property type="molecule type" value="Genomic_DNA"/>
</dbReference>
<feature type="domain" description="Methyltransferase" evidence="2">
    <location>
        <begin position="43"/>
        <end position="141"/>
    </location>
</feature>
<gene>
    <name evidence="3" type="ORF">ENU74_00270</name>
</gene>
<dbReference type="InterPro" id="IPR041698">
    <property type="entry name" value="Methyltransf_25"/>
</dbReference>
<dbReference type="CDD" id="cd02440">
    <property type="entry name" value="AdoMet_MTases"/>
    <property type="match status" value="1"/>
</dbReference>
<dbReference type="SUPFAM" id="SSF53335">
    <property type="entry name" value="S-adenosyl-L-methionine-dependent methyltransferases"/>
    <property type="match status" value="1"/>
</dbReference>
<reference evidence="3" key="1">
    <citation type="journal article" date="2020" name="mSystems">
        <title>Genome- and Community-Level Interaction Insights into Carbon Utilization and Element Cycling Functions of Hydrothermarchaeota in Hydrothermal Sediment.</title>
        <authorList>
            <person name="Zhou Z."/>
            <person name="Liu Y."/>
            <person name="Xu W."/>
            <person name="Pan J."/>
            <person name="Luo Z.H."/>
            <person name="Li M."/>
        </authorList>
    </citation>
    <scope>NUCLEOTIDE SEQUENCE [LARGE SCALE GENOMIC DNA]</scope>
    <source>
        <strain evidence="3">SpSt-697</strain>
    </source>
</reference>
<dbReference type="Gene3D" id="2.20.25.110">
    <property type="entry name" value="S-adenosyl-L-methionine-dependent methyltransferases"/>
    <property type="match status" value="1"/>
</dbReference>